<dbReference type="GeneID" id="92357159"/>
<keyword evidence="11" id="KW-1185">Reference proteome</keyword>
<feature type="domain" description="Palmitoyltransferase DHHC" evidence="9">
    <location>
        <begin position="104"/>
        <end position="226"/>
    </location>
</feature>
<evidence type="ECO:0000256" key="4">
    <source>
        <dbReference type="ARBA" id="ARBA00022989"/>
    </source>
</evidence>
<evidence type="ECO:0000256" key="2">
    <source>
        <dbReference type="ARBA" id="ARBA00022679"/>
    </source>
</evidence>
<dbReference type="PROSITE" id="PS50216">
    <property type="entry name" value="DHHC"/>
    <property type="match status" value="1"/>
</dbReference>
<feature type="transmembrane region" description="Helical" evidence="8">
    <location>
        <begin position="192"/>
        <end position="218"/>
    </location>
</feature>
<evidence type="ECO:0000256" key="8">
    <source>
        <dbReference type="RuleBase" id="RU079119"/>
    </source>
</evidence>
<dbReference type="Pfam" id="PF01529">
    <property type="entry name" value="DHHC"/>
    <property type="match status" value="1"/>
</dbReference>
<evidence type="ECO:0000256" key="7">
    <source>
        <dbReference type="ARBA" id="ARBA00038298"/>
    </source>
</evidence>
<evidence type="ECO:0000259" key="9">
    <source>
        <dbReference type="Pfam" id="PF01529"/>
    </source>
</evidence>
<name>A0A836H161_9TRYP</name>
<protein>
    <recommendedName>
        <fullName evidence="8">Palmitoyltransferase</fullName>
        <ecNumber evidence="8">2.3.1.225</ecNumber>
    </recommendedName>
</protein>
<evidence type="ECO:0000256" key="1">
    <source>
        <dbReference type="ARBA" id="ARBA00004141"/>
    </source>
</evidence>
<dbReference type="RefSeq" id="XP_067059875.1">
    <property type="nucleotide sequence ID" value="XM_067203225.1"/>
</dbReference>
<comment type="catalytic activity">
    <reaction evidence="8">
        <text>L-cysteinyl-[protein] + hexadecanoyl-CoA = S-hexadecanoyl-L-cysteinyl-[protein] + CoA</text>
        <dbReference type="Rhea" id="RHEA:36683"/>
        <dbReference type="Rhea" id="RHEA-COMP:10131"/>
        <dbReference type="Rhea" id="RHEA-COMP:11032"/>
        <dbReference type="ChEBI" id="CHEBI:29950"/>
        <dbReference type="ChEBI" id="CHEBI:57287"/>
        <dbReference type="ChEBI" id="CHEBI:57379"/>
        <dbReference type="ChEBI" id="CHEBI:74151"/>
        <dbReference type="EC" id="2.3.1.225"/>
    </reaction>
</comment>
<dbReference type="KEGG" id="loi:92357159"/>
<keyword evidence="5 8" id="KW-0472">Membrane</keyword>
<dbReference type="PANTHER" id="PTHR22883">
    <property type="entry name" value="ZINC FINGER DHHC DOMAIN CONTAINING PROTEIN"/>
    <property type="match status" value="1"/>
</dbReference>
<comment type="domain">
    <text evidence="8">The DHHC domain is required for palmitoyltransferase activity.</text>
</comment>
<evidence type="ECO:0000256" key="5">
    <source>
        <dbReference type="ARBA" id="ARBA00023136"/>
    </source>
</evidence>
<dbReference type="GO" id="GO:0016020">
    <property type="term" value="C:membrane"/>
    <property type="evidence" value="ECO:0007669"/>
    <property type="project" value="UniProtKB-SubCell"/>
</dbReference>
<dbReference type="GO" id="GO:0005783">
    <property type="term" value="C:endoplasmic reticulum"/>
    <property type="evidence" value="ECO:0007669"/>
    <property type="project" value="TreeGrafter"/>
</dbReference>
<keyword evidence="4 8" id="KW-1133">Transmembrane helix</keyword>
<dbReference type="Proteomes" id="UP000674143">
    <property type="component" value="Unassembled WGS sequence"/>
</dbReference>
<dbReference type="GO" id="GO:0019706">
    <property type="term" value="F:protein-cysteine S-palmitoyltransferase activity"/>
    <property type="evidence" value="ECO:0007669"/>
    <property type="project" value="UniProtKB-EC"/>
</dbReference>
<keyword evidence="2 8" id="KW-0808">Transferase</keyword>
<keyword evidence="6 8" id="KW-0012">Acyltransferase</keyword>
<evidence type="ECO:0000313" key="11">
    <source>
        <dbReference type="Proteomes" id="UP000674143"/>
    </source>
</evidence>
<feature type="transmembrane region" description="Helical" evidence="8">
    <location>
        <begin position="25"/>
        <end position="49"/>
    </location>
</feature>
<organism evidence="10 11">
    <name type="scientific">Leishmania orientalis</name>
    <dbReference type="NCBI Taxonomy" id="2249476"/>
    <lineage>
        <taxon>Eukaryota</taxon>
        <taxon>Discoba</taxon>
        <taxon>Euglenozoa</taxon>
        <taxon>Kinetoplastea</taxon>
        <taxon>Metakinetoplastina</taxon>
        <taxon>Trypanosomatida</taxon>
        <taxon>Trypanosomatidae</taxon>
        <taxon>Leishmaniinae</taxon>
        <taxon>Leishmania</taxon>
    </lineage>
</organism>
<keyword evidence="3 8" id="KW-0812">Transmembrane</keyword>
<evidence type="ECO:0000256" key="3">
    <source>
        <dbReference type="ARBA" id="ARBA00022692"/>
    </source>
</evidence>
<feature type="transmembrane region" description="Helical" evidence="8">
    <location>
        <begin position="69"/>
        <end position="88"/>
    </location>
</feature>
<dbReference type="PANTHER" id="PTHR22883:SF23">
    <property type="entry name" value="PALMITOYLTRANSFERASE ZDHHC6"/>
    <property type="match status" value="1"/>
</dbReference>
<comment type="caution">
    <text evidence="10">The sequence shown here is derived from an EMBL/GenBank/DDBJ whole genome shotgun (WGS) entry which is preliminary data.</text>
</comment>
<sequence length="265" mass="28846">MIFDTAPLRGEWGERRRRIICGFNVANDCVGGLALLIGIPALVGVHLAAVVMTPSSAASHNGNTLLLEVFVELLLCLGSVIFLFLLLVTNPGFVEMPTDLSCRCRRCGIEVEDFDHHCGAVGACIGKDNMCYFILFLLFTAMLCVLGAVQNVAFVAAAMRARSDYTGPSRAFRKASVDAVFTALRSPRVLCLLVLSAVAVIGGAVCTFLCLRYTYLAYQGRSSRRRRRQVGAPGSLSAVFSKALHPTFSHNFHFPRDYTFEPVSV</sequence>
<comment type="subcellular location">
    <subcellularLocation>
        <location evidence="1">Membrane</location>
        <topology evidence="1">Multi-pass membrane protein</topology>
    </subcellularLocation>
</comment>
<comment type="similarity">
    <text evidence="7">Belongs to the DHHC palmitoyltransferase family. PFA5 subfamily.</text>
</comment>
<dbReference type="GO" id="GO:0005794">
    <property type="term" value="C:Golgi apparatus"/>
    <property type="evidence" value="ECO:0007669"/>
    <property type="project" value="TreeGrafter"/>
</dbReference>
<evidence type="ECO:0000256" key="6">
    <source>
        <dbReference type="ARBA" id="ARBA00023315"/>
    </source>
</evidence>
<gene>
    <name evidence="10" type="ORF">LSCM4_01162</name>
</gene>
<dbReference type="GO" id="GO:0006612">
    <property type="term" value="P:protein targeting to membrane"/>
    <property type="evidence" value="ECO:0007669"/>
    <property type="project" value="TreeGrafter"/>
</dbReference>
<dbReference type="InterPro" id="IPR039859">
    <property type="entry name" value="PFA4/ZDH16/20/ERF2-like"/>
</dbReference>
<accession>A0A836H161</accession>
<dbReference type="EC" id="2.3.1.225" evidence="8"/>
<reference evidence="11" key="2">
    <citation type="journal article" date="2021" name="Sci. Data">
        <title>Chromosome-scale genome sequencing, assembly and annotation of six genomes from subfamily Leishmaniinae.</title>
        <authorList>
            <person name="Almutairi H."/>
            <person name="Urbaniak M.D."/>
            <person name="Bates M.D."/>
            <person name="Jariyapan N."/>
            <person name="Kwakye-Nuako G."/>
            <person name="Thomaz Soccol V."/>
            <person name="Al-Salem W.S."/>
            <person name="Dillon R.J."/>
            <person name="Bates P.A."/>
            <person name="Gatherer D."/>
        </authorList>
    </citation>
    <scope>NUCLEOTIDE SEQUENCE [LARGE SCALE GENOMIC DNA]</scope>
</reference>
<dbReference type="AlphaFoldDB" id="A0A836H161"/>
<dbReference type="InterPro" id="IPR001594">
    <property type="entry name" value="Palmitoyltrfase_DHHC"/>
</dbReference>
<dbReference type="EMBL" id="JAFHLR010000034">
    <property type="protein sequence ID" value="KAG5468073.1"/>
    <property type="molecule type" value="Genomic_DNA"/>
</dbReference>
<evidence type="ECO:0000313" key="10">
    <source>
        <dbReference type="EMBL" id="KAG5468073.1"/>
    </source>
</evidence>
<proteinExistence type="inferred from homology"/>
<feature type="transmembrane region" description="Helical" evidence="8">
    <location>
        <begin position="132"/>
        <end position="159"/>
    </location>
</feature>
<reference evidence="11" key="1">
    <citation type="journal article" date="2021" name="Microbiol. Resour. Announc.">
        <title>LGAAP: Leishmaniinae Genome Assembly and Annotation Pipeline.</title>
        <authorList>
            <person name="Almutairi H."/>
            <person name="Urbaniak M.D."/>
            <person name="Bates M.D."/>
            <person name="Jariyapan N."/>
            <person name="Kwakye-Nuako G."/>
            <person name="Thomaz-Soccol V."/>
            <person name="Al-Salem W.S."/>
            <person name="Dillon R.J."/>
            <person name="Bates P.A."/>
            <person name="Gatherer D."/>
        </authorList>
    </citation>
    <scope>NUCLEOTIDE SEQUENCE [LARGE SCALE GENOMIC DNA]</scope>
</reference>